<sequence length="191" mass="21366">MAVHGGRRGTTRFLSSVNYFTPTYRTVHKESGEKARPNVMTRLRLTPARNLGFDSGGDKFGEDDIGFFAFGCPEFVRGNVGVSPAQRRDQEAVGLAPGVCCTPGFQGAVWKAFAARRVWHVVKMVTVRCKMSVIVVLAGGKFWKQRNVLSHPTPWQLCMNIDWRRTVGPVLPLPLPLHRWVRDGILASCKW</sequence>
<dbReference type="EMBL" id="CM007891">
    <property type="protein sequence ID" value="OTG33307.1"/>
    <property type="molecule type" value="Genomic_DNA"/>
</dbReference>
<reference evidence="1 3" key="1">
    <citation type="journal article" date="2017" name="Nature">
        <title>The sunflower genome provides insights into oil metabolism, flowering and Asterid evolution.</title>
        <authorList>
            <person name="Badouin H."/>
            <person name="Gouzy J."/>
            <person name="Grassa C.J."/>
            <person name="Murat F."/>
            <person name="Staton S.E."/>
            <person name="Cottret L."/>
            <person name="Lelandais-Briere C."/>
            <person name="Owens G.L."/>
            <person name="Carrere S."/>
            <person name="Mayjonade B."/>
            <person name="Legrand L."/>
            <person name="Gill N."/>
            <person name="Kane N.C."/>
            <person name="Bowers J.E."/>
            <person name="Hubner S."/>
            <person name="Bellec A."/>
            <person name="Berard A."/>
            <person name="Berges H."/>
            <person name="Blanchet N."/>
            <person name="Boniface M.C."/>
            <person name="Brunel D."/>
            <person name="Catrice O."/>
            <person name="Chaidir N."/>
            <person name="Claudel C."/>
            <person name="Donnadieu C."/>
            <person name="Faraut T."/>
            <person name="Fievet G."/>
            <person name="Helmstetter N."/>
            <person name="King M."/>
            <person name="Knapp S.J."/>
            <person name="Lai Z."/>
            <person name="Le Paslier M.C."/>
            <person name="Lippi Y."/>
            <person name="Lorenzon L."/>
            <person name="Mandel J.R."/>
            <person name="Marage G."/>
            <person name="Marchand G."/>
            <person name="Marquand E."/>
            <person name="Bret-Mestries E."/>
            <person name="Morien E."/>
            <person name="Nambeesan S."/>
            <person name="Nguyen T."/>
            <person name="Pegot-Espagnet P."/>
            <person name="Pouilly N."/>
            <person name="Raftis F."/>
            <person name="Sallet E."/>
            <person name="Schiex T."/>
            <person name="Thomas J."/>
            <person name="Vandecasteele C."/>
            <person name="Vares D."/>
            <person name="Vear F."/>
            <person name="Vautrin S."/>
            <person name="Crespi M."/>
            <person name="Mangin B."/>
            <person name="Burke J.M."/>
            <person name="Salse J."/>
            <person name="Munos S."/>
            <person name="Vincourt P."/>
            <person name="Rieseberg L.H."/>
            <person name="Langlade N.B."/>
        </authorList>
    </citation>
    <scope>NUCLEOTIDE SEQUENCE [LARGE SCALE GENOMIC DNA]</scope>
    <source>
        <strain evidence="3">cv. SF193</strain>
        <tissue evidence="1">Leaves</tissue>
    </source>
</reference>
<reference evidence="1" key="3">
    <citation type="submission" date="2020-06" db="EMBL/GenBank/DDBJ databases">
        <title>Helianthus annuus Genome sequencing and assembly Release 2.</title>
        <authorList>
            <person name="Gouzy J."/>
            <person name="Langlade N."/>
            <person name="Munos S."/>
        </authorList>
    </citation>
    <scope>NUCLEOTIDE SEQUENCE</scope>
    <source>
        <tissue evidence="1">Leaves</tissue>
    </source>
</reference>
<organism evidence="2 3">
    <name type="scientific">Helianthus annuus</name>
    <name type="common">Common sunflower</name>
    <dbReference type="NCBI Taxonomy" id="4232"/>
    <lineage>
        <taxon>Eukaryota</taxon>
        <taxon>Viridiplantae</taxon>
        <taxon>Streptophyta</taxon>
        <taxon>Embryophyta</taxon>
        <taxon>Tracheophyta</taxon>
        <taxon>Spermatophyta</taxon>
        <taxon>Magnoliopsida</taxon>
        <taxon>eudicotyledons</taxon>
        <taxon>Gunneridae</taxon>
        <taxon>Pentapetalae</taxon>
        <taxon>asterids</taxon>
        <taxon>campanulids</taxon>
        <taxon>Asterales</taxon>
        <taxon>Asteraceae</taxon>
        <taxon>Asteroideae</taxon>
        <taxon>Heliantheae alliance</taxon>
        <taxon>Heliantheae</taxon>
        <taxon>Helianthus</taxon>
    </lineage>
</organism>
<proteinExistence type="predicted"/>
<reference evidence="2" key="2">
    <citation type="submission" date="2017-02" db="EMBL/GenBank/DDBJ databases">
        <title>Sunflower complete genome.</title>
        <authorList>
            <person name="Langlade N."/>
            <person name="Munos S."/>
        </authorList>
    </citation>
    <scope>NUCLEOTIDE SEQUENCE [LARGE SCALE GENOMIC DNA]</scope>
    <source>
        <tissue evidence="2">Leaves</tissue>
    </source>
</reference>
<evidence type="ECO:0000313" key="1">
    <source>
        <dbReference type="EMBL" id="KAF5817007.1"/>
    </source>
</evidence>
<keyword evidence="3" id="KW-1185">Reference proteome</keyword>
<dbReference type="InParanoid" id="A0A251VCF8"/>
<protein>
    <submittedName>
        <fullName evidence="2">Uncharacterized protein</fullName>
    </submittedName>
</protein>
<name>A0A251VCF8_HELAN</name>
<dbReference type="Gramene" id="mRNA:HanXRQr2_Chr02g0048081">
    <property type="protein sequence ID" value="mRNA:HanXRQr2_Chr02g0048081"/>
    <property type="gene ID" value="HanXRQr2_Chr02g0048081"/>
</dbReference>
<dbReference type="EMBL" id="MNCJ02000317">
    <property type="protein sequence ID" value="KAF5817007.1"/>
    <property type="molecule type" value="Genomic_DNA"/>
</dbReference>
<gene>
    <name evidence="2" type="ORF">HannXRQ_Chr02g0033261</name>
    <name evidence="1" type="ORF">HanXRQr2_Chr02g0048081</name>
</gene>
<evidence type="ECO:0000313" key="3">
    <source>
        <dbReference type="Proteomes" id="UP000215914"/>
    </source>
</evidence>
<dbReference type="AlphaFoldDB" id="A0A251VCF8"/>
<dbReference type="Proteomes" id="UP000215914">
    <property type="component" value="Chromosome 2"/>
</dbReference>
<accession>A0A251VCF8</accession>
<evidence type="ECO:0000313" key="2">
    <source>
        <dbReference type="EMBL" id="OTG33307.1"/>
    </source>
</evidence>